<feature type="transmembrane region" description="Helical" evidence="1">
    <location>
        <begin position="73"/>
        <end position="93"/>
    </location>
</feature>
<dbReference type="Proteomes" id="UP001594351">
    <property type="component" value="Unassembled WGS sequence"/>
</dbReference>
<dbReference type="EMBL" id="JBHPBY010000007">
    <property type="protein sequence ID" value="MFC1848772.1"/>
    <property type="molecule type" value="Genomic_DNA"/>
</dbReference>
<gene>
    <name evidence="2" type="ORF">ACFL27_01070</name>
</gene>
<reference evidence="2 3" key="1">
    <citation type="submission" date="2024-09" db="EMBL/GenBank/DDBJ databases">
        <title>Laminarin stimulates single cell rates of sulfate reduction while oxygen inhibits transcriptomic activity in coastal marine sediment.</title>
        <authorList>
            <person name="Lindsay M."/>
            <person name="Orcutt B."/>
            <person name="Emerson D."/>
            <person name="Stepanauskas R."/>
            <person name="D'Angelo T."/>
        </authorList>
    </citation>
    <scope>NUCLEOTIDE SEQUENCE [LARGE SCALE GENOMIC DNA]</scope>
    <source>
        <strain evidence="2">SAG AM-311-K15</strain>
    </source>
</reference>
<keyword evidence="1" id="KW-0472">Membrane</keyword>
<sequence length="318" mass="37208">MNDESKKFKKKEFRRLLELAFSLSQAEKSPGDAYTEQVIKSTAQELGISEDKMEEAMKLFEQEKLAKKKKMRLLGVAGIILLSISLIVTYTLWPRHFSGELKMTMTSAVDDNFIAVDELAAFDLFHHKKVFCLVKFFDLKYEHLITWKFFNEQGEFIEKVNLQLTTTTSPYSAWGSCKLGITSKPGRWRVKIFADEKLIGEKDFTVQYGRYDITLTSKMGEDKTPVDNLQKFLLSKHDRVVCYITWPLFQGKYRGEWKWINPQGTIDEVDTFDIDWEEVKSYWVYDSMFLKNKTAGNWKVEFFLNTVKIGEKEFQIES</sequence>
<protein>
    <recommendedName>
        <fullName evidence="4">DUF2914 domain-containing protein</fullName>
    </recommendedName>
</protein>
<keyword evidence="3" id="KW-1185">Reference proteome</keyword>
<keyword evidence="1" id="KW-0812">Transmembrane</keyword>
<comment type="caution">
    <text evidence="2">The sequence shown here is derived from an EMBL/GenBank/DDBJ whole genome shotgun (WGS) entry which is preliminary data.</text>
</comment>
<name>A0ABV6YRE2_UNCC1</name>
<keyword evidence="1" id="KW-1133">Transmembrane helix</keyword>
<evidence type="ECO:0000256" key="1">
    <source>
        <dbReference type="SAM" id="Phobius"/>
    </source>
</evidence>
<evidence type="ECO:0000313" key="3">
    <source>
        <dbReference type="Proteomes" id="UP001594351"/>
    </source>
</evidence>
<evidence type="ECO:0008006" key="4">
    <source>
        <dbReference type="Google" id="ProtNLM"/>
    </source>
</evidence>
<evidence type="ECO:0000313" key="2">
    <source>
        <dbReference type="EMBL" id="MFC1848772.1"/>
    </source>
</evidence>
<proteinExistence type="predicted"/>
<accession>A0ABV6YRE2</accession>
<organism evidence="2 3">
    <name type="scientific">candidate division CSSED10-310 bacterium</name>
    <dbReference type="NCBI Taxonomy" id="2855610"/>
    <lineage>
        <taxon>Bacteria</taxon>
        <taxon>Bacteria division CSSED10-310</taxon>
    </lineage>
</organism>